<keyword evidence="4" id="KW-1185">Reference proteome</keyword>
<dbReference type="Pfam" id="PF04740">
    <property type="entry name" value="LXG"/>
    <property type="match status" value="1"/>
</dbReference>
<accession>A0ABV9GQ16</accession>
<sequence>MTKLVNEELQELSDKMSAYNEKLSKAVYDHYKKAMVLSETNNMRGETGDALKGYFQAVHLNLTQKIINVASEIATAAKNMQKDFLDFEKSPSGIVGTVALDDAKRTVTNSERSFDHLHARSAGLLSRASEFISTTPLPGGKVTNAYHDVITKVDKTKTDLHDHDSKVTSDLKTVEARVDALKRQISDITNHYHSQNDISLSKLNHLTAEDWYTNENKGAFKKMAEDDPFKYSAGSVALYEDQWVQGYNGDIFLTEDVSAFSASGTYTHEDGNYKLDGNASLFNATEHGQITKYLTADARETIGGGSGHLYVGKDGFDAGGNVEGAKLEGSMVLGTENFNGHVSGDVEALTANGNLTIKPPDDKGDYDYHVGLGGSYASAKGSVGLTILGVDDFSGSVKEGDHKAEKSLLGVDASGSVGWQAGFDIQASGSTVYDNKYVKVKSNTLTVDAKFLLGATIKLHYPSIHVKFPW</sequence>
<proteinExistence type="inferred from homology"/>
<evidence type="ECO:0000256" key="1">
    <source>
        <dbReference type="ARBA" id="ARBA00034117"/>
    </source>
</evidence>
<dbReference type="EMBL" id="JBHSFW010000019">
    <property type="protein sequence ID" value="MFC4620324.1"/>
    <property type="molecule type" value="Genomic_DNA"/>
</dbReference>
<dbReference type="InterPro" id="IPR006829">
    <property type="entry name" value="LXG_dom"/>
</dbReference>
<dbReference type="PROSITE" id="PS51756">
    <property type="entry name" value="LXG"/>
    <property type="match status" value="1"/>
</dbReference>
<protein>
    <submittedName>
        <fullName evidence="3">T7SS effector LXG polymorphic toxin</fullName>
    </submittedName>
</protein>
<evidence type="ECO:0000259" key="2">
    <source>
        <dbReference type="PROSITE" id="PS51756"/>
    </source>
</evidence>
<comment type="caution">
    <text evidence="3">The sequence shown here is derived from an EMBL/GenBank/DDBJ whole genome shotgun (WGS) entry which is preliminary data.</text>
</comment>
<reference evidence="4" key="1">
    <citation type="journal article" date="2019" name="Int. J. Syst. Evol. Microbiol.">
        <title>The Global Catalogue of Microorganisms (GCM) 10K type strain sequencing project: providing services to taxonomists for standard genome sequencing and annotation.</title>
        <authorList>
            <consortium name="The Broad Institute Genomics Platform"/>
            <consortium name="The Broad Institute Genome Sequencing Center for Infectious Disease"/>
            <person name="Wu L."/>
            <person name="Ma J."/>
        </authorList>
    </citation>
    <scope>NUCLEOTIDE SEQUENCE [LARGE SCALE GENOMIC DNA]</scope>
    <source>
        <strain evidence="4">CGMCC 1.16306</strain>
    </source>
</reference>
<dbReference type="RefSeq" id="WP_376847434.1">
    <property type="nucleotide sequence ID" value="NZ_JBHSFW010000019.1"/>
</dbReference>
<evidence type="ECO:0000313" key="4">
    <source>
        <dbReference type="Proteomes" id="UP001596022"/>
    </source>
</evidence>
<gene>
    <name evidence="3" type="ORF">ACFO4N_16600</name>
</gene>
<evidence type="ECO:0000313" key="3">
    <source>
        <dbReference type="EMBL" id="MFC4620324.1"/>
    </source>
</evidence>
<dbReference type="Proteomes" id="UP001596022">
    <property type="component" value="Unassembled WGS sequence"/>
</dbReference>
<feature type="domain" description="LXG" evidence="2">
    <location>
        <begin position="1"/>
        <end position="232"/>
    </location>
</feature>
<name>A0ABV9GQ16_9BACL</name>
<organism evidence="3 4">
    <name type="scientific">Camelliibacillus cellulosilyticus</name>
    <dbReference type="NCBI Taxonomy" id="2174486"/>
    <lineage>
        <taxon>Bacteria</taxon>
        <taxon>Bacillati</taxon>
        <taxon>Bacillota</taxon>
        <taxon>Bacilli</taxon>
        <taxon>Bacillales</taxon>
        <taxon>Sporolactobacillaceae</taxon>
        <taxon>Camelliibacillus</taxon>
    </lineage>
</organism>
<comment type="similarity">
    <text evidence="1">In the N-terminal section; belongs to the LXG family.</text>
</comment>